<name>A0A8D8BUU1_CULPI</name>
<accession>A0A8D8BUU1</accession>
<evidence type="ECO:0000256" key="1">
    <source>
        <dbReference type="SAM" id="MobiDB-lite"/>
    </source>
</evidence>
<sequence length="160" mass="18227">MILDDGRHGSGGKAGRRRNRRSRTARRKWRRRNVRRNVSARAKLQLLVVGVAILRVLGLGHPVRIVVASRSEPPGLVRMRIHTPGQNDGASTYDSCGAKIHNTREYRGVALALCRRKKQNGADEKNFQLILKRSFNPQNRLKTQNLHISRKTHLLNFTVK</sequence>
<reference evidence="2" key="1">
    <citation type="submission" date="2021-05" db="EMBL/GenBank/DDBJ databases">
        <authorList>
            <person name="Alioto T."/>
            <person name="Alioto T."/>
            <person name="Gomez Garrido J."/>
        </authorList>
    </citation>
    <scope>NUCLEOTIDE SEQUENCE</scope>
</reference>
<feature type="compositionally biased region" description="Basic residues" evidence="1">
    <location>
        <begin position="14"/>
        <end position="33"/>
    </location>
</feature>
<dbReference type="AlphaFoldDB" id="A0A8D8BUU1"/>
<organism evidence="2">
    <name type="scientific">Culex pipiens</name>
    <name type="common">House mosquito</name>
    <dbReference type="NCBI Taxonomy" id="7175"/>
    <lineage>
        <taxon>Eukaryota</taxon>
        <taxon>Metazoa</taxon>
        <taxon>Ecdysozoa</taxon>
        <taxon>Arthropoda</taxon>
        <taxon>Hexapoda</taxon>
        <taxon>Insecta</taxon>
        <taxon>Pterygota</taxon>
        <taxon>Neoptera</taxon>
        <taxon>Endopterygota</taxon>
        <taxon>Diptera</taxon>
        <taxon>Nematocera</taxon>
        <taxon>Culicoidea</taxon>
        <taxon>Culicidae</taxon>
        <taxon>Culicinae</taxon>
        <taxon>Culicini</taxon>
        <taxon>Culex</taxon>
        <taxon>Culex</taxon>
    </lineage>
</organism>
<proteinExistence type="predicted"/>
<evidence type="ECO:0000313" key="2">
    <source>
        <dbReference type="EMBL" id="CAG6481700.1"/>
    </source>
</evidence>
<dbReference type="EMBL" id="HBUE01091295">
    <property type="protein sequence ID" value="CAG6481700.1"/>
    <property type="molecule type" value="Transcribed_RNA"/>
</dbReference>
<protein>
    <submittedName>
        <fullName evidence="2">(northern house mosquito) hypothetical protein</fullName>
    </submittedName>
</protein>
<feature type="region of interest" description="Disordered" evidence="1">
    <location>
        <begin position="1"/>
        <end position="33"/>
    </location>
</feature>